<comment type="caution">
    <text evidence="2">The sequence shown here is derived from an EMBL/GenBank/DDBJ whole genome shotgun (WGS) entry which is preliminary data.</text>
</comment>
<gene>
    <name evidence="2" type="ORF">Voc01_040660</name>
</gene>
<sequence length="355" mass="36498">MDADSTQAAAPSSGAGPNATQEAPPAAPAAPAAPVWPSAPAAPPSAPSSAPAAPPAAPPASSEPSAPPSAPPVGPVASGPDAGRAQQPGQPGAPVWPTAPAAGQYEPPPNGTVPTDGPDAWDGAADDETELPPAGLWQRMKADPEYAPEHLALEAVRALGPQAAAWVERTRARYPGIPNDTVAQIAVRRFTTFARLSGAAAGATGLPGAVIDIGVLAWTQARMVLHIAAAYDVDPVDPERATDLLVLQNVHKYTQTARTALAVARGHEDAGKLFQRKGPPPQMSQVFLQLGWKLAQMAGMRAAKKMFAKMVPGAAIILGTWANSSATKDLAKKTVERYRRAGYNPFELPAGPQQS</sequence>
<evidence type="ECO:0000256" key="1">
    <source>
        <dbReference type="SAM" id="MobiDB-lite"/>
    </source>
</evidence>
<feature type="compositionally biased region" description="Pro residues" evidence="1">
    <location>
        <begin position="40"/>
        <end position="58"/>
    </location>
</feature>
<keyword evidence="3" id="KW-1185">Reference proteome</keyword>
<dbReference type="Proteomes" id="UP000635606">
    <property type="component" value="Unassembled WGS sequence"/>
</dbReference>
<feature type="compositionally biased region" description="Pro residues" evidence="1">
    <location>
        <begin position="65"/>
        <end position="74"/>
    </location>
</feature>
<feature type="region of interest" description="Disordered" evidence="1">
    <location>
        <begin position="1"/>
        <end position="131"/>
    </location>
</feature>
<evidence type="ECO:0000313" key="2">
    <source>
        <dbReference type="EMBL" id="GIJ69149.1"/>
    </source>
</evidence>
<organism evidence="2 3">
    <name type="scientific">Virgisporangium ochraceum</name>
    <dbReference type="NCBI Taxonomy" id="65505"/>
    <lineage>
        <taxon>Bacteria</taxon>
        <taxon>Bacillati</taxon>
        <taxon>Actinomycetota</taxon>
        <taxon>Actinomycetes</taxon>
        <taxon>Micromonosporales</taxon>
        <taxon>Micromonosporaceae</taxon>
        <taxon>Virgisporangium</taxon>
    </lineage>
</organism>
<dbReference type="InterPro" id="IPR024787">
    <property type="entry name" value="EcsC"/>
</dbReference>
<evidence type="ECO:0008006" key="4">
    <source>
        <dbReference type="Google" id="ProtNLM"/>
    </source>
</evidence>
<evidence type="ECO:0000313" key="3">
    <source>
        <dbReference type="Proteomes" id="UP000635606"/>
    </source>
</evidence>
<feature type="compositionally biased region" description="Low complexity" evidence="1">
    <location>
        <begin position="29"/>
        <end position="39"/>
    </location>
</feature>
<dbReference type="EMBL" id="BOPH01000054">
    <property type="protein sequence ID" value="GIJ69149.1"/>
    <property type="molecule type" value="Genomic_DNA"/>
</dbReference>
<proteinExistence type="predicted"/>
<dbReference type="Pfam" id="PF12787">
    <property type="entry name" value="EcsC"/>
    <property type="match status" value="1"/>
</dbReference>
<feature type="compositionally biased region" description="Low complexity" evidence="1">
    <location>
        <begin position="8"/>
        <end position="17"/>
    </location>
</feature>
<dbReference type="AlphaFoldDB" id="A0A8J3ZSK0"/>
<reference evidence="2" key="1">
    <citation type="submission" date="2021-01" db="EMBL/GenBank/DDBJ databases">
        <title>Whole genome shotgun sequence of Virgisporangium ochraceum NBRC 16418.</title>
        <authorList>
            <person name="Komaki H."/>
            <person name="Tamura T."/>
        </authorList>
    </citation>
    <scope>NUCLEOTIDE SEQUENCE</scope>
    <source>
        <strain evidence="2">NBRC 16418</strain>
    </source>
</reference>
<name>A0A8J3ZSK0_9ACTN</name>
<protein>
    <recommendedName>
        <fullName evidence="4">EcsC protein family protein</fullName>
    </recommendedName>
</protein>
<accession>A0A8J3ZSK0</accession>